<geneLocation type="plasmid" evidence="1">
    <name>plasmid2</name>
</geneLocation>
<evidence type="ECO:0000313" key="2">
    <source>
        <dbReference type="Proteomes" id="UP000217895"/>
    </source>
</evidence>
<gene>
    <name evidence="1" type="ORF">NIES2135_66540</name>
</gene>
<accession>A0A1Z4JSV5</accession>
<evidence type="ECO:0008006" key="3">
    <source>
        <dbReference type="Google" id="ProtNLM"/>
    </source>
</evidence>
<reference evidence="1 2" key="1">
    <citation type="submission" date="2017-06" db="EMBL/GenBank/DDBJ databases">
        <title>Genome sequencing of cyanobaciteial culture collection at National Institute for Environmental Studies (NIES).</title>
        <authorList>
            <person name="Hirose Y."/>
            <person name="Shimura Y."/>
            <person name="Fujisawa T."/>
            <person name="Nakamura Y."/>
            <person name="Kawachi M."/>
        </authorList>
    </citation>
    <scope>NUCLEOTIDE SEQUENCE [LARGE SCALE GENOMIC DNA]</scope>
    <source>
        <strain evidence="1 2">NIES-2135</strain>
        <plasmid evidence="2">Plasmid Plasmid2 dna</plasmid>
    </source>
</reference>
<keyword evidence="1" id="KW-0614">Plasmid</keyword>
<protein>
    <recommendedName>
        <fullName evidence="3">PRTRC system protein B</fullName>
    </recommendedName>
</protein>
<organism evidence="1 2">
    <name type="scientific">Leptolyngbya boryana NIES-2135</name>
    <dbReference type="NCBI Taxonomy" id="1973484"/>
    <lineage>
        <taxon>Bacteria</taxon>
        <taxon>Bacillati</taxon>
        <taxon>Cyanobacteriota</taxon>
        <taxon>Cyanophyceae</taxon>
        <taxon>Leptolyngbyales</taxon>
        <taxon>Leptolyngbyaceae</taxon>
        <taxon>Leptolyngbya group</taxon>
        <taxon>Leptolyngbya</taxon>
    </lineage>
</organism>
<dbReference type="Pfam" id="PF14460">
    <property type="entry name" value="Prok-E2_D"/>
    <property type="match status" value="1"/>
</dbReference>
<sequence>MTISSNLIPELLADAPRPLINAQAEIIFAEDQLLYHYRGKKGEHQYKVISPSAVKLAFDHQEEDSGWLSSNVVRLGKMGDRHWLIQVHPPQRYTLTLLLDSQFRPVVQERVTLTIPLPGFVLFAIEAQVYLWAIKQSFEPTISLYQPPLPNAASNGLLCFGQNEKPFANSQTIDRIWQTWWEGLFNSHQTNGKSKQSEDIRWQLWKIANSTKRKYPLNDLCPCTWKTCDEACHAILNHSPHSWQL</sequence>
<dbReference type="Proteomes" id="UP000217895">
    <property type="component" value="Plasmid Plasmid2 dna"/>
</dbReference>
<name>A0A1Z4JSV5_LEPBY</name>
<evidence type="ECO:0000313" key="1">
    <source>
        <dbReference type="EMBL" id="BAY59777.1"/>
    </source>
</evidence>
<dbReference type="InterPro" id="IPR032787">
    <property type="entry name" value="Prok-E2_D"/>
</dbReference>
<dbReference type="AlphaFoldDB" id="A0A1Z4JSV5"/>
<proteinExistence type="predicted"/>
<dbReference type="EMBL" id="AP018205">
    <property type="protein sequence ID" value="BAY59777.1"/>
    <property type="molecule type" value="Genomic_DNA"/>
</dbReference>
<keyword evidence="2" id="KW-1185">Reference proteome</keyword>